<protein>
    <submittedName>
        <fullName evidence="1">Uncharacterized protein</fullName>
    </submittedName>
</protein>
<organism evidence="1 2">
    <name type="scientific">Cichorium intybus</name>
    <name type="common">Chicory</name>
    <dbReference type="NCBI Taxonomy" id="13427"/>
    <lineage>
        <taxon>Eukaryota</taxon>
        <taxon>Viridiplantae</taxon>
        <taxon>Streptophyta</taxon>
        <taxon>Embryophyta</taxon>
        <taxon>Tracheophyta</taxon>
        <taxon>Spermatophyta</taxon>
        <taxon>Magnoliopsida</taxon>
        <taxon>eudicotyledons</taxon>
        <taxon>Gunneridae</taxon>
        <taxon>Pentapetalae</taxon>
        <taxon>asterids</taxon>
        <taxon>campanulids</taxon>
        <taxon>Asterales</taxon>
        <taxon>Asteraceae</taxon>
        <taxon>Cichorioideae</taxon>
        <taxon>Cichorieae</taxon>
        <taxon>Cichoriinae</taxon>
        <taxon>Cichorium</taxon>
    </lineage>
</organism>
<name>A0ACB9F4P3_CICIN</name>
<dbReference type="Proteomes" id="UP001055811">
    <property type="component" value="Linkage Group LG03"/>
</dbReference>
<comment type="caution">
    <text evidence="1">The sequence shown here is derived from an EMBL/GenBank/DDBJ whole genome shotgun (WGS) entry which is preliminary data.</text>
</comment>
<gene>
    <name evidence="1" type="ORF">L2E82_15914</name>
</gene>
<sequence>MVGEHNKHVQFGSSLCLSRVINHTRDPPMFILQRMLIRTTKMLKNPHFMAKPATIELNRSIIQAVGASTQSTLNAAMSSLQEGLKNSDWRTRKAACEALAEIASNNGSYSSSIKSSCIHALE</sequence>
<evidence type="ECO:0000313" key="2">
    <source>
        <dbReference type="Proteomes" id="UP001055811"/>
    </source>
</evidence>
<dbReference type="EMBL" id="CM042011">
    <property type="protein sequence ID" value="KAI3765868.1"/>
    <property type="molecule type" value="Genomic_DNA"/>
</dbReference>
<keyword evidence="2" id="KW-1185">Reference proteome</keyword>
<reference evidence="1 2" key="2">
    <citation type="journal article" date="2022" name="Mol. Ecol. Resour.">
        <title>The genomes of chicory, endive, great burdock and yacon provide insights into Asteraceae paleo-polyploidization history and plant inulin production.</title>
        <authorList>
            <person name="Fan W."/>
            <person name="Wang S."/>
            <person name="Wang H."/>
            <person name="Wang A."/>
            <person name="Jiang F."/>
            <person name="Liu H."/>
            <person name="Zhao H."/>
            <person name="Xu D."/>
            <person name="Zhang Y."/>
        </authorList>
    </citation>
    <scope>NUCLEOTIDE SEQUENCE [LARGE SCALE GENOMIC DNA]</scope>
    <source>
        <strain evidence="2">cv. Punajuju</strain>
        <tissue evidence="1">Leaves</tissue>
    </source>
</reference>
<reference evidence="2" key="1">
    <citation type="journal article" date="2022" name="Mol. Ecol. Resour.">
        <title>The genomes of chicory, endive, great burdock and yacon provide insights into Asteraceae palaeo-polyploidization history and plant inulin production.</title>
        <authorList>
            <person name="Fan W."/>
            <person name="Wang S."/>
            <person name="Wang H."/>
            <person name="Wang A."/>
            <person name="Jiang F."/>
            <person name="Liu H."/>
            <person name="Zhao H."/>
            <person name="Xu D."/>
            <person name="Zhang Y."/>
        </authorList>
    </citation>
    <scope>NUCLEOTIDE SEQUENCE [LARGE SCALE GENOMIC DNA]</scope>
    <source>
        <strain evidence="2">cv. Punajuju</strain>
    </source>
</reference>
<evidence type="ECO:0000313" key="1">
    <source>
        <dbReference type="EMBL" id="KAI3765868.1"/>
    </source>
</evidence>
<accession>A0ACB9F4P3</accession>
<proteinExistence type="predicted"/>